<dbReference type="EnsemblPlants" id="AET6Gv20519200.7">
    <property type="protein sequence ID" value="AET6Gv20519200.7"/>
    <property type="gene ID" value="AET6Gv20519200"/>
</dbReference>
<feature type="region of interest" description="Disordered" evidence="1">
    <location>
        <begin position="1"/>
        <end position="95"/>
    </location>
</feature>
<evidence type="ECO:0000256" key="1">
    <source>
        <dbReference type="SAM" id="MobiDB-lite"/>
    </source>
</evidence>
<keyword evidence="3" id="KW-1185">Reference proteome</keyword>
<reference evidence="2" key="5">
    <citation type="journal article" date="2021" name="G3 (Bethesda)">
        <title>Aegilops tauschii genome assembly Aet v5.0 features greater sequence contiguity and improved annotation.</title>
        <authorList>
            <person name="Wang L."/>
            <person name="Zhu T."/>
            <person name="Rodriguez J.C."/>
            <person name="Deal K.R."/>
            <person name="Dubcovsky J."/>
            <person name="McGuire P.E."/>
            <person name="Lux T."/>
            <person name="Spannagl M."/>
            <person name="Mayer K.F.X."/>
            <person name="Baldrich P."/>
            <person name="Meyers B.C."/>
            <person name="Huo N."/>
            <person name="Gu Y.Q."/>
            <person name="Zhou H."/>
            <person name="Devos K.M."/>
            <person name="Bennetzen J.L."/>
            <person name="Unver T."/>
            <person name="Budak H."/>
            <person name="Gulick P.J."/>
            <person name="Galiba G."/>
            <person name="Kalapos B."/>
            <person name="Nelson D.R."/>
            <person name="Li P."/>
            <person name="You F.M."/>
            <person name="Luo M.C."/>
            <person name="Dvorak J."/>
        </authorList>
    </citation>
    <scope>NUCLEOTIDE SEQUENCE [LARGE SCALE GENOMIC DNA]</scope>
    <source>
        <strain evidence="2">cv. AL8/78</strain>
    </source>
</reference>
<evidence type="ECO:0000313" key="2">
    <source>
        <dbReference type="EnsemblPlants" id="AET6Gv20519200.7"/>
    </source>
</evidence>
<dbReference type="Proteomes" id="UP000015105">
    <property type="component" value="Chromosome 6D"/>
</dbReference>
<protein>
    <submittedName>
        <fullName evidence="2">Uncharacterized protein</fullName>
    </submittedName>
</protein>
<proteinExistence type="predicted"/>
<name>A0A453NXA8_AEGTS</name>
<reference evidence="2" key="4">
    <citation type="submission" date="2019-03" db="UniProtKB">
        <authorList>
            <consortium name="EnsemblPlants"/>
        </authorList>
    </citation>
    <scope>IDENTIFICATION</scope>
</reference>
<reference evidence="3" key="1">
    <citation type="journal article" date="2014" name="Science">
        <title>Ancient hybridizations among the ancestral genomes of bread wheat.</title>
        <authorList>
            <consortium name="International Wheat Genome Sequencing Consortium,"/>
            <person name="Marcussen T."/>
            <person name="Sandve S.R."/>
            <person name="Heier L."/>
            <person name="Spannagl M."/>
            <person name="Pfeifer M."/>
            <person name="Jakobsen K.S."/>
            <person name="Wulff B.B."/>
            <person name="Steuernagel B."/>
            <person name="Mayer K.F."/>
            <person name="Olsen O.A."/>
        </authorList>
    </citation>
    <scope>NUCLEOTIDE SEQUENCE [LARGE SCALE GENOMIC DNA]</scope>
    <source>
        <strain evidence="3">cv. AL8/78</strain>
    </source>
</reference>
<evidence type="ECO:0000313" key="3">
    <source>
        <dbReference type="Proteomes" id="UP000015105"/>
    </source>
</evidence>
<reference evidence="2" key="3">
    <citation type="journal article" date="2017" name="Nature">
        <title>Genome sequence of the progenitor of the wheat D genome Aegilops tauschii.</title>
        <authorList>
            <person name="Luo M.C."/>
            <person name="Gu Y.Q."/>
            <person name="Puiu D."/>
            <person name="Wang H."/>
            <person name="Twardziok S.O."/>
            <person name="Deal K.R."/>
            <person name="Huo N."/>
            <person name="Zhu T."/>
            <person name="Wang L."/>
            <person name="Wang Y."/>
            <person name="McGuire P.E."/>
            <person name="Liu S."/>
            <person name="Long H."/>
            <person name="Ramasamy R.K."/>
            <person name="Rodriguez J.C."/>
            <person name="Van S.L."/>
            <person name="Yuan L."/>
            <person name="Wang Z."/>
            <person name="Xia Z."/>
            <person name="Xiao L."/>
            <person name="Anderson O.D."/>
            <person name="Ouyang S."/>
            <person name="Liang Y."/>
            <person name="Zimin A.V."/>
            <person name="Pertea G."/>
            <person name="Qi P."/>
            <person name="Bennetzen J.L."/>
            <person name="Dai X."/>
            <person name="Dawson M.W."/>
            <person name="Muller H.G."/>
            <person name="Kugler K."/>
            <person name="Rivarola-Duarte L."/>
            <person name="Spannagl M."/>
            <person name="Mayer K.F.X."/>
            <person name="Lu F.H."/>
            <person name="Bevan M.W."/>
            <person name="Leroy P."/>
            <person name="Li P."/>
            <person name="You F.M."/>
            <person name="Sun Q."/>
            <person name="Liu Z."/>
            <person name="Lyons E."/>
            <person name="Wicker T."/>
            <person name="Salzberg S.L."/>
            <person name="Devos K.M."/>
            <person name="Dvorak J."/>
        </authorList>
    </citation>
    <scope>NUCLEOTIDE SEQUENCE [LARGE SCALE GENOMIC DNA]</scope>
    <source>
        <strain evidence="2">cv. AL8/78</strain>
    </source>
</reference>
<accession>A0A453NXA8</accession>
<organism evidence="2 3">
    <name type="scientific">Aegilops tauschii subsp. strangulata</name>
    <name type="common">Goatgrass</name>
    <dbReference type="NCBI Taxonomy" id="200361"/>
    <lineage>
        <taxon>Eukaryota</taxon>
        <taxon>Viridiplantae</taxon>
        <taxon>Streptophyta</taxon>
        <taxon>Embryophyta</taxon>
        <taxon>Tracheophyta</taxon>
        <taxon>Spermatophyta</taxon>
        <taxon>Magnoliopsida</taxon>
        <taxon>Liliopsida</taxon>
        <taxon>Poales</taxon>
        <taxon>Poaceae</taxon>
        <taxon>BOP clade</taxon>
        <taxon>Pooideae</taxon>
        <taxon>Triticodae</taxon>
        <taxon>Triticeae</taxon>
        <taxon>Triticinae</taxon>
        <taxon>Aegilops</taxon>
    </lineage>
</organism>
<sequence>MISPPPLRSSSLGPATPPSLFTSLGDRGCTRGEKPAAVEGHTVAGTANRAVGHPVAATENRDVGVAAGADEQAQGTESRKKADGSYSAPAAEMLE</sequence>
<reference evidence="3" key="2">
    <citation type="journal article" date="2017" name="Nat. Plants">
        <title>The Aegilops tauschii genome reveals multiple impacts of transposons.</title>
        <authorList>
            <person name="Zhao G."/>
            <person name="Zou C."/>
            <person name="Li K."/>
            <person name="Wang K."/>
            <person name="Li T."/>
            <person name="Gao L."/>
            <person name="Zhang X."/>
            <person name="Wang H."/>
            <person name="Yang Z."/>
            <person name="Liu X."/>
            <person name="Jiang W."/>
            <person name="Mao L."/>
            <person name="Kong X."/>
            <person name="Jiao Y."/>
            <person name="Jia J."/>
        </authorList>
    </citation>
    <scope>NUCLEOTIDE SEQUENCE [LARGE SCALE GENOMIC DNA]</scope>
    <source>
        <strain evidence="3">cv. AL8/78</strain>
    </source>
</reference>
<dbReference type="Gramene" id="AET6Gv20519200.7">
    <property type="protein sequence ID" value="AET6Gv20519200.7"/>
    <property type="gene ID" value="AET6Gv20519200"/>
</dbReference>
<dbReference type="AlphaFoldDB" id="A0A453NXA8"/>